<keyword evidence="3" id="KW-1185">Reference proteome</keyword>
<keyword evidence="1" id="KW-1133">Transmembrane helix</keyword>
<keyword evidence="1" id="KW-0472">Membrane</keyword>
<feature type="transmembrane region" description="Helical" evidence="1">
    <location>
        <begin position="6"/>
        <end position="23"/>
    </location>
</feature>
<evidence type="ECO:0000313" key="3">
    <source>
        <dbReference type="Proteomes" id="UP001165366"/>
    </source>
</evidence>
<gene>
    <name evidence="2" type="ORF">L6773_18435</name>
</gene>
<name>A0ABS9KI75_9BACT</name>
<organism evidence="2 3">
    <name type="scientific">Rhodohalobacter sulfatireducens</name>
    <dbReference type="NCBI Taxonomy" id="2911366"/>
    <lineage>
        <taxon>Bacteria</taxon>
        <taxon>Pseudomonadati</taxon>
        <taxon>Balneolota</taxon>
        <taxon>Balneolia</taxon>
        <taxon>Balneolales</taxon>
        <taxon>Balneolaceae</taxon>
        <taxon>Rhodohalobacter</taxon>
    </lineage>
</organism>
<reference evidence="2" key="1">
    <citation type="submission" date="2022-01" db="EMBL/GenBank/DDBJ databases">
        <authorList>
            <person name="Wang Y."/>
        </authorList>
    </citation>
    <scope>NUCLEOTIDE SEQUENCE</scope>
    <source>
        <strain evidence="2">WB101</strain>
    </source>
</reference>
<accession>A0ABS9KI75</accession>
<evidence type="ECO:0000256" key="1">
    <source>
        <dbReference type="SAM" id="Phobius"/>
    </source>
</evidence>
<dbReference type="Proteomes" id="UP001165366">
    <property type="component" value="Unassembled WGS sequence"/>
</dbReference>
<reference evidence="2" key="2">
    <citation type="submission" date="2024-05" db="EMBL/GenBank/DDBJ databases">
        <title>Rhodohalobacter halophilus gen. nov., sp. nov., a moderately halophilic member of the family Balneolaceae.</title>
        <authorList>
            <person name="Xia J."/>
        </authorList>
    </citation>
    <scope>NUCLEOTIDE SEQUENCE</scope>
    <source>
        <strain evidence="2">WB101</strain>
    </source>
</reference>
<sequence>MEILILISGAVVTLLLIIGIIFNRREQMKELQEKEEKMKWKTEYRTNEEFVS</sequence>
<keyword evidence="1" id="KW-0812">Transmembrane</keyword>
<dbReference type="EMBL" id="JAKLWS010000035">
    <property type="protein sequence ID" value="MCG2590559.1"/>
    <property type="molecule type" value="Genomic_DNA"/>
</dbReference>
<evidence type="ECO:0000313" key="2">
    <source>
        <dbReference type="EMBL" id="MCG2590559.1"/>
    </source>
</evidence>
<protein>
    <submittedName>
        <fullName evidence="2">Uncharacterized protein</fullName>
    </submittedName>
</protein>
<dbReference type="RefSeq" id="WP_237855989.1">
    <property type="nucleotide sequence ID" value="NZ_JAKLWS010000035.1"/>
</dbReference>
<comment type="caution">
    <text evidence="2">The sequence shown here is derived from an EMBL/GenBank/DDBJ whole genome shotgun (WGS) entry which is preliminary data.</text>
</comment>
<proteinExistence type="predicted"/>